<dbReference type="GO" id="GO:0005634">
    <property type="term" value="C:nucleus"/>
    <property type="evidence" value="ECO:0007669"/>
    <property type="project" value="TreeGrafter"/>
</dbReference>
<accession>K0SF13</accession>
<keyword evidence="2 3" id="KW-0040">ANK repeat</keyword>
<dbReference type="SUPFAM" id="SSF48403">
    <property type="entry name" value="Ankyrin repeat"/>
    <property type="match status" value="1"/>
</dbReference>
<dbReference type="SMART" id="SM00248">
    <property type="entry name" value="ANK"/>
    <property type="match status" value="3"/>
</dbReference>
<dbReference type="InterPro" id="IPR050776">
    <property type="entry name" value="Ank_Repeat/CDKN_Inhibitor"/>
</dbReference>
<feature type="repeat" description="ANK" evidence="3">
    <location>
        <begin position="36"/>
        <end position="68"/>
    </location>
</feature>
<protein>
    <submittedName>
        <fullName evidence="4">Uncharacterized protein</fullName>
    </submittedName>
</protein>
<dbReference type="PANTHER" id="PTHR24201">
    <property type="entry name" value="ANK_REP_REGION DOMAIN-CONTAINING PROTEIN"/>
    <property type="match status" value="1"/>
</dbReference>
<dbReference type="Pfam" id="PF00023">
    <property type="entry name" value="Ank"/>
    <property type="match status" value="1"/>
</dbReference>
<keyword evidence="1" id="KW-0677">Repeat</keyword>
<dbReference type="EMBL" id="AGNL01017817">
    <property type="protein sequence ID" value="EJK63965.1"/>
    <property type="molecule type" value="Genomic_DNA"/>
</dbReference>
<dbReference type="InterPro" id="IPR002110">
    <property type="entry name" value="Ankyrin_rpt"/>
</dbReference>
<dbReference type="InterPro" id="IPR036770">
    <property type="entry name" value="Ankyrin_rpt-contain_sf"/>
</dbReference>
<dbReference type="AlphaFoldDB" id="K0SF13"/>
<dbReference type="OMA" id="IMIPSIH"/>
<name>K0SF13_THAOC</name>
<evidence type="ECO:0000256" key="3">
    <source>
        <dbReference type="PROSITE-ProRule" id="PRU00023"/>
    </source>
</evidence>
<reference evidence="4 5" key="1">
    <citation type="journal article" date="2012" name="Genome Biol.">
        <title>Genome and low-iron response of an oceanic diatom adapted to chronic iron limitation.</title>
        <authorList>
            <person name="Lommer M."/>
            <person name="Specht M."/>
            <person name="Roy A.S."/>
            <person name="Kraemer L."/>
            <person name="Andreson R."/>
            <person name="Gutowska M.A."/>
            <person name="Wolf J."/>
            <person name="Bergner S.V."/>
            <person name="Schilhabel M.B."/>
            <person name="Klostermeier U.C."/>
            <person name="Beiko R.G."/>
            <person name="Rosenstiel P."/>
            <person name="Hippler M."/>
            <person name="Laroche J."/>
        </authorList>
    </citation>
    <scope>NUCLEOTIDE SEQUENCE [LARGE SCALE GENOMIC DNA]</scope>
    <source>
        <strain evidence="4 5">CCMP1005</strain>
    </source>
</reference>
<organism evidence="4 5">
    <name type="scientific">Thalassiosira oceanica</name>
    <name type="common">Marine diatom</name>
    <dbReference type="NCBI Taxonomy" id="159749"/>
    <lineage>
        <taxon>Eukaryota</taxon>
        <taxon>Sar</taxon>
        <taxon>Stramenopiles</taxon>
        <taxon>Ochrophyta</taxon>
        <taxon>Bacillariophyta</taxon>
        <taxon>Coscinodiscophyceae</taxon>
        <taxon>Thalassiosirophycidae</taxon>
        <taxon>Thalassiosirales</taxon>
        <taxon>Thalassiosiraceae</taxon>
        <taxon>Thalassiosira</taxon>
    </lineage>
</organism>
<evidence type="ECO:0000313" key="4">
    <source>
        <dbReference type="EMBL" id="EJK63965.1"/>
    </source>
</evidence>
<dbReference type="PROSITE" id="PS50088">
    <property type="entry name" value="ANK_REPEAT"/>
    <property type="match status" value="2"/>
</dbReference>
<evidence type="ECO:0000256" key="2">
    <source>
        <dbReference type="ARBA" id="ARBA00023043"/>
    </source>
</evidence>
<dbReference type="Pfam" id="PF12796">
    <property type="entry name" value="Ank_2"/>
    <property type="match status" value="1"/>
</dbReference>
<keyword evidence="5" id="KW-1185">Reference proteome</keyword>
<gene>
    <name evidence="4" type="ORF">THAOC_15349</name>
</gene>
<dbReference type="Proteomes" id="UP000266841">
    <property type="component" value="Unassembled WGS sequence"/>
</dbReference>
<comment type="caution">
    <text evidence="4">The sequence shown here is derived from an EMBL/GenBank/DDBJ whole genome shotgun (WGS) entry which is preliminary data.</text>
</comment>
<feature type="repeat" description="ANK" evidence="3">
    <location>
        <begin position="105"/>
        <end position="137"/>
    </location>
</feature>
<evidence type="ECO:0000256" key="1">
    <source>
        <dbReference type="ARBA" id="ARBA00022737"/>
    </source>
</evidence>
<proteinExistence type="predicted"/>
<dbReference type="eggNOG" id="KOG0504">
    <property type="taxonomic scope" value="Eukaryota"/>
</dbReference>
<dbReference type="PROSITE" id="PS50297">
    <property type="entry name" value="ANK_REP_REGION"/>
    <property type="match status" value="2"/>
</dbReference>
<dbReference type="OrthoDB" id="10249694at2759"/>
<dbReference type="Gene3D" id="1.25.40.20">
    <property type="entry name" value="Ankyrin repeat-containing domain"/>
    <property type="match status" value="1"/>
</dbReference>
<dbReference type="PANTHER" id="PTHR24201:SF16">
    <property type="entry name" value="ANKYRIN-1-LIKE-RELATED"/>
    <property type="match status" value="1"/>
</dbReference>
<evidence type="ECO:0000313" key="5">
    <source>
        <dbReference type="Proteomes" id="UP000266841"/>
    </source>
</evidence>
<sequence length="168" mass="17442">MVRFLLEEDRDLPAEGFEGDGDGDLAVRSVNRKQDAGLSPVTVAAERDSPDTLRLLLDHGGDVGITDGKGRNALALASFCGNEDTLRYLLGLEAGRELIDEGDAGGRTALWLAARTGNVGVVRILLEAGADPSVGDDDGTTPAGAAERFGKTAALECLRSHGRGQVGA</sequence>